<dbReference type="SUPFAM" id="SSF81886">
    <property type="entry name" value="Helical scaffold and wing domains of SecA"/>
    <property type="match status" value="1"/>
</dbReference>
<feature type="domain" description="Helicase ATP-binding" evidence="14">
    <location>
        <begin position="87"/>
        <end position="246"/>
    </location>
</feature>
<dbReference type="Gene3D" id="3.90.1440.10">
    <property type="entry name" value="SecA, preprotein cross-linking domain"/>
    <property type="match status" value="1"/>
</dbReference>
<reference evidence="17" key="1">
    <citation type="submission" date="2023-06" db="EMBL/GenBank/DDBJ databases">
        <title>A Treasure from Seagulls: Isolation and Description of Aciduricobacillus qingdaonensis gen. nov., sp. nov., a Rare Obligately Uric Acid-utilizing Member in the Family Bacillaceae.</title>
        <authorList>
            <person name="Liu W."/>
            <person name="Wang B."/>
        </authorList>
    </citation>
    <scope>NUCLEOTIDE SEQUENCE</scope>
    <source>
        <strain evidence="17">44XB</strain>
    </source>
</reference>
<dbReference type="Pfam" id="PF01043">
    <property type="entry name" value="SecA_PP_bind"/>
    <property type="match status" value="1"/>
</dbReference>
<evidence type="ECO:0000313" key="18">
    <source>
        <dbReference type="Proteomes" id="UP001180087"/>
    </source>
</evidence>
<keyword evidence="6 12" id="KW-0547">Nucleotide-binding</keyword>
<dbReference type="InterPro" id="IPR020937">
    <property type="entry name" value="SecA_CS"/>
</dbReference>
<dbReference type="NCBIfam" id="TIGR04397">
    <property type="entry name" value="SecA2_Bac_anthr"/>
    <property type="match status" value="1"/>
</dbReference>
<evidence type="ECO:0000256" key="12">
    <source>
        <dbReference type="HAMAP-Rule" id="MF_01382"/>
    </source>
</evidence>
<keyword evidence="18" id="KW-1185">Reference proteome</keyword>
<evidence type="ECO:0000256" key="11">
    <source>
        <dbReference type="ARBA" id="ARBA00023136"/>
    </source>
</evidence>
<dbReference type="SUPFAM" id="SSF52540">
    <property type="entry name" value="P-loop containing nucleoside triphosphate hydrolases"/>
    <property type="match status" value="2"/>
</dbReference>
<comment type="function">
    <text evidence="12">Part of the Sec protein translocase complex. Interacts with the SecYEG preprotein conducting channel. Has a central role in coupling the hydrolysis of ATP to the transfer of proteins into and across the cell membrane, serving as an ATP-driven molecular motor driving the stepwise translocation of polypeptide chains across the membrane.</text>
</comment>
<keyword evidence="7 12" id="KW-0067">ATP-binding</keyword>
<keyword evidence="8 12" id="KW-0653">Protein transport</keyword>
<dbReference type="Pfam" id="PF07517">
    <property type="entry name" value="SecA_DEAD"/>
    <property type="match status" value="1"/>
</dbReference>
<feature type="binding site" evidence="12">
    <location>
        <begin position="103"/>
        <end position="107"/>
    </location>
    <ligand>
        <name>ATP</name>
        <dbReference type="ChEBI" id="CHEBI:30616"/>
    </ligand>
</feature>
<evidence type="ECO:0000259" key="16">
    <source>
        <dbReference type="PROSITE" id="PS51196"/>
    </source>
</evidence>
<organism evidence="17 18">
    <name type="scientific">Aciduricibacillus chroicocephali</name>
    <dbReference type="NCBI Taxonomy" id="3054939"/>
    <lineage>
        <taxon>Bacteria</taxon>
        <taxon>Bacillati</taxon>
        <taxon>Bacillota</taxon>
        <taxon>Bacilli</taxon>
        <taxon>Bacillales</taxon>
        <taxon>Bacillaceae</taxon>
        <taxon>Aciduricibacillus</taxon>
    </lineage>
</organism>
<dbReference type="NCBIfam" id="TIGR00963">
    <property type="entry name" value="secA"/>
    <property type="match status" value="1"/>
</dbReference>
<feature type="binding site" evidence="12">
    <location>
        <position position="492"/>
    </location>
    <ligand>
        <name>ATP</name>
        <dbReference type="ChEBI" id="CHEBI:30616"/>
    </ligand>
</feature>
<dbReference type="PRINTS" id="PR00906">
    <property type="entry name" value="SECA"/>
</dbReference>
<dbReference type="PANTHER" id="PTHR30612:SF0">
    <property type="entry name" value="CHLOROPLAST PROTEIN-TRANSPORTING ATPASE"/>
    <property type="match status" value="1"/>
</dbReference>
<dbReference type="EMBL" id="CP129113">
    <property type="protein sequence ID" value="WLV24428.1"/>
    <property type="molecule type" value="Genomic_DNA"/>
</dbReference>
<dbReference type="PROSITE" id="PS51192">
    <property type="entry name" value="HELICASE_ATP_BIND_1"/>
    <property type="match status" value="1"/>
</dbReference>
<proteinExistence type="inferred from homology"/>
<dbReference type="RefSeq" id="WP_348027441.1">
    <property type="nucleotide sequence ID" value="NZ_CP129113.1"/>
</dbReference>
<dbReference type="SMART" id="SM00958">
    <property type="entry name" value="SecA_PP_bind"/>
    <property type="match status" value="1"/>
</dbReference>
<evidence type="ECO:0000256" key="10">
    <source>
        <dbReference type="ARBA" id="ARBA00023010"/>
    </source>
</evidence>
<feature type="domain" description="SecA family profile" evidence="16">
    <location>
        <begin position="1"/>
        <end position="570"/>
    </location>
</feature>
<dbReference type="PROSITE" id="PS51194">
    <property type="entry name" value="HELICASE_CTER"/>
    <property type="match status" value="1"/>
</dbReference>
<dbReference type="Gene3D" id="1.10.3060.10">
    <property type="entry name" value="Helical scaffold and wing domains of SecA"/>
    <property type="match status" value="1"/>
</dbReference>
<evidence type="ECO:0000256" key="8">
    <source>
        <dbReference type="ARBA" id="ARBA00022927"/>
    </source>
</evidence>
<evidence type="ECO:0000256" key="3">
    <source>
        <dbReference type="ARBA" id="ARBA00022448"/>
    </source>
</evidence>
<evidence type="ECO:0000313" key="17">
    <source>
        <dbReference type="EMBL" id="WLV24428.1"/>
    </source>
</evidence>
<evidence type="ECO:0000256" key="1">
    <source>
        <dbReference type="ARBA" id="ARBA00004170"/>
    </source>
</evidence>
<dbReference type="SUPFAM" id="SSF81767">
    <property type="entry name" value="Pre-protein crosslinking domain of SecA"/>
    <property type="match status" value="1"/>
</dbReference>
<dbReference type="Pfam" id="PF07516">
    <property type="entry name" value="SecA_SW"/>
    <property type="match status" value="1"/>
</dbReference>
<comment type="subunit">
    <text evidence="12">Monomer and homodimer. Part of the essential Sec protein translocation apparatus which comprises SecA, SecYEG and auxiliary proteins SecDF. Other proteins may also be involved.</text>
</comment>
<dbReference type="PANTHER" id="PTHR30612">
    <property type="entry name" value="SECA INNER MEMBRANE COMPONENT OF SEC PROTEIN SECRETION SYSTEM"/>
    <property type="match status" value="1"/>
</dbReference>
<evidence type="ECO:0000259" key="15">
    <source>
        <dbReference type="PROSITE" id="PS51194"/>
    </source>
</evidence>
<keyword evidence="3 12" id="KW-0813">Transport</keyword>
<dbReference type="Proteomes" id="UP001180087">
    <property type="component" value="Chromosome"/>
</dbReference>
<keyword evidence="9 12" id="KW-1278">Translocase</keyword>
<dbReference type="InterPro" id="IPR011116">
    <property type="entry name" value="SecA_Wing/Scaffold"/>
</dbReference>
<dbReference type="InterPro" id="IPR000185">
    <property type="entry name" value="SecA"/>
</dbReference>
<evidence type="ECO:0000256" key="2">
    <source>
        <dbReference type="ARBA" id="ARBA00007650"/>
    </source>
</evidence>
<evidence type="ECO:0000256" key="6">
    <source>
        <dbReference type="ARBA" id="ARBA00022741"/>
    </source>
</evidence>
<dbReference type="Gene3D" id="3.40.50.300">
    <property type="entry name" value="P-loop containing nucleotide triphosphate hydrolases"/>
    <property type="match status" value="2"/>
</dbReference>
<dbReference type="HAMAP" id="MF_01382">
    <property type="entry name" value="SecA"/>
    <property type="match status" value="1"/>
</dbReference>
<gene>
    <name evidence="17" type="primary">secA2</name>
    <name evidence="12" type="synonym">secA</name>
    <name evidence="17" type="ORF">QR721_12410</name>
</gene>
<dbReference type="NCBIfam" id="NF006630">
    <property type="entry name" value="PRK09200.1"/>
    <property type="match status" value="1"/>
</dbReference>
<dbReference type="InterPro" id="IPR030908">
    <property type="entry name" value="SecA2_Bac_anthr"/>
</dbReference>
<evidence type="ECO:0000256" key="4">
    <source>
        <dbReference type="ARBA" id="ARBA00022475"/>
    </source>
</evidence>
<comment type="similarity">
    <text evidence="2 12 13">Belongs to the SecA family.</text>
</comment>
<dbReference type="InterPro" id="IPR036266">
    <property type="entry name" value="SecA_Wing/Scaffold_sf"/>
</dbReference>
<keyword evidence="11 12" id="KW-0472">Membrane</keyword>
<evidence type="ECO:0000256" key="7">
    <source>
        <dbReference type="ARBA" id="ARBA00022840"/>
    </source>
</evidence>
<dbReference type="EC" id="7.4.2.8" evidence="12"/>
<dbReference type="InterPro" id="IPR027417">
    <property type="entry name" value="P-loop_NTPase"/>
</dbReference>
<dbReference type="InterPro" id="IPR011130">
    <property type="entry name" value="SecA_preprotein_X-link_dom"/>
</dbReference>
<dbReference type="InterPro" id="IPR014018">
    <property type="entry name" value="SecA_motor_DEAD"/>
</dbReference>
<keyword evidence="10 12" id="KW-0811">Translocation</keyword>
<evidence type="ECO:0000256" key="13">
    <source>
        <dbReference type="RuleBase" id="RU003874"/>
    </source>
</evidence>
<dbReference type="PROSITE" id="PS01312">
    <property type="entry name" value="SECA"/>
    <property type="match status" value="1"/>
</dbReference>
<dbReference type="CDD" id="cd18803">
    <property type="entry name" value="SF2_C_secA"/>
    <property type="match status" value="1"/>
</dbReference>
<dbReference type="SMART" id="SM00957">
    <property type="entry name" value="SecA_DEAD"/>
    <property type="match status" value="1"/>
</dbReference>
<dbReference type="PROSITE" id="PS51196">
    <property type="entry name" value="SECA_MOTOR_DEAD"/>
    <property type="match status" value="1"/>
</dbReference>
<dbReference type="InterPro" id="IPR036670">
    <property type="entry name" value="SecA_X-link_sf"/>
</dbReference>
<dbReference type="CDD" id="cd17928">
    <property type="entry name" value="DEXDc_SecA"/>
    <property type="match status" value="1"/>
</dbReference>
<dbReference type="InterPro" id="IPR001650">
    <property type="entry name" value="Helicase_C-like"/>
</dbReference>
<sequence>MKSIKFGKTPKNLRELKPFIKIAEKVNEIEPQFMSLSDEELRAKTDEFKERLKNGETIHDLAPEAFATVREASRRVLGLRHFDVQIIGGLVLLKGNIAEMRTGEGKTLVATLPAYLVALEGKGCHVITVNDYLATRDRELMAPVHEFLGLTVGLNVPEMDTAAKKAAYNCDITYGVGTEFGFDLLRDNMVNSFEEKVQRPFHFAMLDEADSVLIDEAKTPLIIASKDVGSNRLYKVASMVVKNLKNEVDYTFDREMKVVHFNDSGIDKCEKTFGVDNLFDLEHSQLLHCLLQALRAKVLFQRDIDYIVDEGEIKLVDINTGRVMEGRSLSDGLHQAIESKEGLKNTDENKTHASITIQNYYRLYPHLSGMTGTAKTDEEEIRKVYGMDVINIPTNKTNLRIDHPDKVYMTKEEKYAAITKEAQARREKGQPVLIGTSSIIESEEIAKRMENQGIQFQLLNAKNTELEARLISVAGQHGMITIATNMAGRGTDIILGEGVAELGGLHVIGTERNESKRIDDQLKGRSARQGDPGSTQFIISLEDYLFERFATEELERLLPKLKPDADGLVRSKAVYKLVDSAQTICEGVNYQMREYNLKLEDVLNNQRDVMYKLRDKILLEEDVIGFIGKQTEKLPEEIIEAFCPDEADPLDWDIEQLEVELNSVLLPDVELEKAVGEIPDRDLILQYVEPIAEKHREELAGFAENEDYQHTARGISLFVIDSFWQDHLDTMQQLKEGMGLRQYQQEDPVTLFSKEGYELFQQLFQDIQYEMAIRVNSYMIRTTNDYNEMNDEGAEE</sequence>
<evidence type="ECO:0000259" key="14">
    <source>
        <dbReference type="PROSITE" id="PS51192"/>
    </source>
</evidence>
<dbReference type="InterPro" id="IPR044722">
    <property type="entry name" value="SecA_SF2_C"/>
</dbReference>
<protein>
    <recommendedName>
        <fullName evidence="12 13">Protein translocase subunit SecA</fullName>
        <ecNumber evidence="12">7.4.2.8</ecNumber>
    </recommendedName>
</protein>
<dbReference type="InterPro" id="IPR014001">
    <property type="entry name" value="Helicase_ATP-bd"/>
</dbReference>
<feature type="domain" description="Helicase C-terminal" evidence="15">
    <location>
        <begin position="410"/>
        <end position="569"/>
    </location>
</feature>
<name>A0ABY9KUE8_9BACI</name>
<dbReference type="InterPro" id="IPR011115">
    <property type="entry name" value="SecA_DEAD"/>
</dbReference>
<keyword evidence="5 12" id="KW-0963">Cytoplasm</keyword>
<accession>A0ABY9KUE8</accession>
<keyword evidence="4 12" id="KW-1003">Cell membrane</keyword>
<comment type="catalytic activity">
    <reaction evidence="12">
        <text>ATP + H2O + cellular proteinSide 1 = ADP + phosphate + cellular proteinSide 2.</text>
        <dbReference type="EC" id="7.4.2.8"/>
    </reaction>
</comment>
<evidence type="ECO:0000256" key="9">
    <source>
        <dbReference type="ARBA" id="ARBA00022967"/>
    </source>
</evidence>
<feature type="binding site" evidence="12">
    <location>
        <position position="85"/>
    </location>
    <ligand>
        <name>ATP</name>
        <dbReference type="ChEBI" id="CHEBI:30616"/>
    </ligand>
</feature>
<comment type="subcellular location">
    <subcellularLocation>
        <location evidence="12">Cell membrane</location>
        <topology evidence="12">Peripheral membrane protein</topology>
        <orientation evidence="12">Cytoplasmic side</orientation>
    </subcellularLocation>
    <subcellularLocation>
        <location evidence="12">Cytoplasm</location>
    </subcellularLocation>
    <subcellularLocation>
        <location evidence="1">Membrane</location>
        <topology evidence="1">Peripheral membrane protein</topology>
    </subcellularLocation>
    <text evidence="12">Distribution is 50-50.</text>
</comment>
<dbReference type="Pfam" id="PF21090">
    <property type="entry name" value="P-loop_SecA"/>
    <property type="match status" value="1"/>
</dbReference>
<evidence type="ECO:0000256" key="5">
    <source>
        <dbReference type="ARBA" id="ARBA00022490"/>
    </source>
</evidence>